<dbReference type="CDD" id="cd09917">
    <property type="entry name" value="F-box_SF"/>
    <property type="match status" value="1"/>
</dbReference>
<dbReference type="InterPro" id="IPR036047">
    <property type="entry name" value="F-box-like_dom_sf"/>
</dbReference>
<keyword evidence="3" id="KW-1185">Reference proteome</keyword>
<evidence type="ECO:0000313" key="2">
    <source>
        <dbReference type="EMBL" id="CAF9938624.1"/>
    </source>
</evidence>
<dbReference type="PROSITE" id="PS50181">
    <property type="entry name" value="FBOX"/>
    <property type="match status" value="1"/>
</dbReference>
<gene>
    <name evidence="2" type="ORF">IMSHALPRED_001027</name>
</gene>
<organism evidence="2 3">
    <name type="scientific">Imshaugia aleurites</name>
    <dbReference type="NCBI Taxonomy" id="172621"/>
    <lineage>
        <taxon>Eukaryota</taxon>
        <taxon>Fungi</taxon>
        <taxon>Dikarya</taxon>
        <taxon>Ascomycota</taxon>
        <taxon>Pezizomycotina</taxon>
        <taxon>Lecanoromycetes</taxon>
        <taxon>OSLEUM clade</taxon>
        <taxon>Lecanoromycetidae</taxon>
        <taxon>Lecanorales</taxon>
        <taxon>Lecanorineae</taxon>
        <taxon>Parmeliaceae</taxon>
        <taxon>Imshaugia</taxon>
    </lineage>
</organism>
<evidence type="ECO:0000259" key="1">
    <source>
        <dbReference type="PROSITE" id="PS50181"/>
    </source>
</evidence>
<dbReference type="EMBL" id="CAJPDT010000110">
    <property type="protein sequence ID" value="CAF9938624.1"/>
    <property type="molecule type" value="Genomic_DNA"/>
</dbReference>
<dbReference type="AlphaFoldDB" id="A0A8H3J0W2"/>
<comment type="caution">
    <text evidence="2">The sequence shown here is derived from an EMBL/GenBank/DDBJ whole genome shotgun (WGS) entry which is preliminary data.</text>
</comment>
<reference evidence="2" key="1">
    <citation type="submission" date="2021-03" db="EMBL/GenBank/DDBJ databases">
        <authorList>
            <person name="Tagirdzhanova G."/>
        </authorList>
    </citation>
    <scope>NUCLEOTIDE SEQUENCE</scope>
</reference>
<protein>
    <recommendedName>
        <fullName evidence="1">F-box domain-containing protein</fullName>
    </recommendedName>
</protein>
<sequence>MPNLFDLPPELREATIRRIFELSKSTTPIPQLSTAVPTLFSLPNELLDEIVDCVPPKDFENLALSCKHLYQFAGYERRHRHFTFTRWLKSIENGWGALTRHYFPELLGEFLDMPNVADYVDEVAVKPWNMCWYATPLSGDDGKDDGLWKKKNYWAKSKEHDMHPPYTDSLMKAFEGAVNSARFIPTEEKGHWISKIKAGDENPVIALLFSRLDYMTSLLIVLKNQQDHFILKTLQRIAKNPLWSSLSRLCNLKIFGNLLPSHRFRSIAACAALPSIVSLEARELVEEPLDSAEPSLELKPHLSSVRNLKIRDCRFSAQTIFSLIRSAKSLQSFTYTYYREGSSISCAWVRAALLRYASRSLEELTLHDSRFLPDWDGTGCSFRSYCNLRVLTIDYGLLMGNKYYETNKIVSLLPSSLEVLNLHKCRFYLLEWFRDFVNWVIRVKSRLLPCLKELNFKEVWSWFSSEEVLEIAAGAPFCINFGI</sequence>
<accession>A0A8H3J0W2</accession>
<dbReference type="InterPro" id="IPR001810">
    <property type="entry name" value="F-box_dom"/>
</dbReference>
<dbReference type="Gene3D" id="3.80.10.10">
    <property type="entry name" value="Ribonuclease Inhibitor"/>
    <property type="match status" value="1"/>
</dbReference>
<dbReference type="OrthoDB" id="2520703at2759"/>
<dbReference type="SUPFAM" id="SSF52047">
    <property type="entry name" value="RNI-like"/>
    <property type="match status" value="1"/>
</dbReference>
<dbReference type="SUPFAM" id="SSF81383">
    <property type="entry name" value="F-box domain"/>
    <property type="match status" value="1"/>
</dbReference>
<dbReference type="InterPro" id="IPR032675">
    <property type="entry name" value="LRR_dom_sf"/>
</dbReference>
<proteinExistence type="predicted"/>
<dbReference type="Pfam" id="PF00646">
    <property type="entry name" value="F-box"/>
    <property type="match status" value="1"/>
</dbReference>
<name>A0A8H3J0W2_9LECA</name>
<feature type="domain" description="F-box" evidence="1">
    <location>
        <begin position="36"/>
        <end position="82"/>
    </location>
</feature>
<dbReference type="Proteomes" id="UP000664534">
    <property type="component" value="Unassembled WGS sequence"/>
</dbReference>
<evidence type="ECO:0000313" key="3">
    <source>
        <dbReference type="Proteomes" id="UP000664534"/>
    </source>
</evidence>